<dbReference type="GO" id="GO:0006633">
    <property type="term" value="P:fatty acid biosynthetic process"/>
    <property type="evidence" value="ECO:0007669"/>
    <property type="project" value="TreeGrafter"/>
</dbReference>
<dbReference type="SMART" id="SM00822">
    <property type="entry name" value="PKS_KR"/>
    <property type="match status" value="1"/>
</dbReference>
<feature type="domain" description="Ketoreductase" evidence="10">
    <location>
        <begin position="11"/>
        <end position="198"/>
    </location>
</feature>
<comment type="caution">
    <text evidence="11">The sequence shown here is derived from an EMBL/GenBank/DDBJ whole genome shotgun (WGS) entry which is preliminary data.</text>
</comment>
<keyword evidence="3" id="KW-0560">Oxidoreductase</keyword>
<evidence type="ECO:0000256" key="4">
    <source>
        <dbReference type="ARBA" id="ARBA00023308"/>
    </source>
</evidence>
<comment type="catalytic activity">
    <reaction evidence="5">
        <text>L-rhamnofuranose + NADP(+) = L-rhamnono-1,4-lactone + NADPH + H(+)</text>
        <dbReference type="Rhea" id="RHEA:42668"/>
        <dbReference type="ChEBI" id="CHEBI:15378"/>
        <dbReference type="ChEBI" id="CHEBI:16935"/>
        <dbReference type="ChEBI" id="CHEBI:17937"/>
        <dbReference type="ChEBI" id="CHEBI:57783"/>
        <dbReference type="ChEBI" id="CHEBI:58349"/>
        <dbReference type="EC" id="1.1.1.378"/>
    </reaction>
    <physiologicalReaction direction="left-to-right" evidence="5">
        <dbReference type="Rhea" id="RHEA:42669"/>
    </physiologicalReaction>
</comment>
<dbReference type="GO" id="GO:0048038">
    <property type="term" value="F:quinone binding"/>
    <property type="evidence" value="ECO:0007669"/>
    <property type="project" value="TreeGrafter"/>
</dbReference>
<dbReference type="PROSITE" id="PS00061">
    <property type="entry name" value="ADH_SHORT"/>
    <property type="match status" value="1"/>
</dbReference>
<evidence type="ECO:0000256" key="2">
    <source>
        <dbReference type="ARBA" id="ARBA00022857"/>
    </source>
</evidence>
<evidence type="ECO:0000256" key="8">
    <source>
        <dbReference type="ARBA" id="ARBA00067020"/>
    </source>
</evidence>
<dbReference type="GO" id="GO:0016616">
    <property type="term" value="F:oxidoreductase activity, acting on the CH-OH group of donors, NAD or NADP as acceptor"/>
    <property type="evidence" value="ECO:0007669"/>
    <property type="project" value="TreeGrafter"/>
</dbReference>
<keyword evidence="12" id="KW-1185">Reference proteome</keyword>
<dbReference type="PANTHER" id="PTHR42760:SF83">
    <property type="entry name" value="(3R)-3-HYDROXYACYL-COA DEHYDROGENASE"/>
    <property type="match status" value="1"/>
</dbReference>
<name>A0A8J3J8D3_9ACTN</name>
<evidence type="ECO:0000256" key="3">
    <source>
        <dbReference type="ARBA" id="ARBA00023002"/>
    </source>
</evidence>
<evidence type="ECO:0000256" key="9">
    <source>
        <dbReference type="ARBA" id="ARBA00068170"/>
    </source>
</evidence>
<dbReference type="NCBIfam" id="NF005559">
    <property type="entry name" value="PRK07231.1"/>
    <property type="match status" value="1"/>
</dbReference>
<comment type="similarity">
    <text evidence="1">Belongs to the short-chain dehydrogenases/reductases (SDR) family.</text>
</comment>
<dbReference type="AlphaFoldDB" id="A0A8J3J8D3"/>
<comment type="pathway">
    <text evidence="7">Carbohydrate degradation; L-rhamnose degradation.</text>
</comment>
<sequence length="259" mass="27382">MSETQQPAPPRTVLVTGAARGIGRATAVRFGAEGARVAINHPPGEADHAEETARQVRAAGGTAYPVEADVADPAAVTRMAEAVHAELGTIDVLVNNAGICPFRDFFDIDVETWDRTHHVNLRGVFLVTQAFTRRMVADGRGGRVVSVSSISAWVGGAQQVHYCATKAGVSSLMKSLAIVLAPHGITCNAVLPGTIETDINRADLAQPGKREMFQQRIPVGRTGVPEDIAGAVWLLTRPEAGYVNGAELLVDGGMFVNLQ</sequence>
<evidence type="ECO:0000256" key="1">
    <source>
        <dbReference type="ARBA" id="ARBA00006484"/>
    </source>
</evidence>
<dbReference type="GO" id="GO:0019301">
    <property type="term" value="P:rhamnose catabolic process"/>
    <property type="evidence" value="ECO:0007669"/>
    <property type="project" value="UniProtKB-ARBA"/>
</dbReference>
<protein>
    <recommendedName>
        <fullName evidence="9">L-rhamnose 1-dehydrogenase (NAD(P)(+))</fullName>
        <ecNumber evidence="8">1.1.1.378</ecNumber>
    </recommendedName>
</protein>
<evidence type="ECO:0000256" key="7">
    <source>
        <dbReference type="ARBA" id="ARBA00060619"/>
    </source>
</evidence>
<dbReference type="PRINTS" id="PR00080">
    <property type="entry name" value="SDRFAMILY"/>
</dbReference>
<keyword evidence="4" id="KW-0684">Rhamnose metabolism</keyword>
<dbReference type="EMBL" id="BOMB01000016">
    <property type="protein sequence ID" value="GID12027.1"/>
    <property type="molecule type" value="Genomic_DNA"/>
</dbReference>
<keyword evidence="2" id="KW-0521">NADP</keyword>
<dbReference type="Proteomes" id="UP000612808">
    <property type="component" value="Unassembled WGS sequence"/>
</dbReference>
<dbReference type="Pfam" id="PF13561">
    <property type="entry name" value="adh_short_C2"/>
    <property type="match status" value="1"/>
</dbReference>
<dbReference type="InterPro" id="IPR020904">
    <property type="entry name" value="Sc_DH/Rdtase_CS"/>
</dbReference>
<dbReference type="EC" id="1.1.1.378" evidence="8"/>
<accession>A0A8J3J8D3</accession>
<gene>
    <name evidence="11" type="ORF">Aru02nite_29160</name>
</gene>
<proteinExistence type="inferred from homology"/>
<reference evidence="11" key="1">
    <citation type="submission" date="2021-01" db="EMBL/GenBank/DDBJ databases">
        <title>Whole genome shotgun sequence of Actinocatenispora rupis NBRC 107355.</title>
        <authorList>
            <person name="Komaki H."/>
            <person name="Tamura T."/>
        </authorList>
    </citation>
    <scope>NUCLEOTIDE SEQUENCE</scope>
    <source>
        <strain evidence="11">NBRC 107355</strain>
    </source>
</reference>
<dbReference type="Gene3D" id="3.40.50.720">
    <property type="entry name" value="NAD(P)-binding Rossmann-like Domain"/>
    <property type="match status" value="1"/>
</dbReference>
<evidence type="ECO:0000256" key="6">
    <source>
        <dbReference type="ARBA" id="ARBA00052619"/>
    </source>
</evidence>
<evidence type="ECO:0000313" key="11">
    <source>
        <dbReference type="EMBL" id="GID12027.1"/>
    </source>
</evidence>
<evidence type="ECO:0000256" key="5">
    <source>
        <dbReference type="ARBA" id="ARBA00050510"/>
    </source>
</evidence>
<dbReference type="PRINTS" id="PR00081">
    <property type="entry name" value="GDHRDH"/>
</dbReference>
<evidence type="ECO:0000313" key="12">
    <source>
        <dbReference type="Proteomes" id="UP000612808"/>
    </source>
</evidence>
<dbReference type="SUPFAM" id="SSF51735">
    <property type="entry name" value="NAD(P)-binding Rossmann-fold domains"/>
    <property type="match status" value="1"/>
</dbReference>
<dbReference type="RefSeq" id="WP_203658018.1">
    <property type="nucleotide sequence ID" value="NZ_BAAAZM010000028.1"/>
</dbReference>
<organism evidence="11 12">
    <name type="scientific">Actinocatenispora rupis</name>
    <dbReference type="NCBI Taxonomy" id="519421"/>
    <lineage>
        <taxon>Bacteria</taxon>
        <taxon>Bacillati</taxon>
        <taxon>Actinomycetota</taxon>
        <taxon>Actinomycetes</taxon>
        <taxon>Micromonosporales</taxon>
        <taxon>Micromonosporaceae</taxon>
        <taxon>Actinocatenispora</taxon>
    </lineage>
</organism>
<dbReference type="InterPro" id="IPR057326">
    <property type="entry name" value="KR_dom"/>
</dbReference>
<dbReference type="InterPro" id="IPR036291">
    <property type="entry name" value="NAD(P)-bd_dom_sf"/>
</dbReference>
<comment type="catalytic activity">
    <reaction evidence="6">
        <text>L-rhamnofuranose + NAD(+) = L-rhamnono-1,4-lactone + NADH + H(+)</text>
        <dbReference type="Rhea" id="RHEA:12649"/>
        <dbReference type="ChEBI" id="CHEBI:15378"/>
        <dbReference type="ChEBI" id="CHEBI:16935"/>
        <dbReference type="ChEBI" id="CHEBI:17937"/>
        <dbReference type="ChEBI" id="CHEBI:57540"/>
        <dbReference type="ChEBI" id="CHEBI:57945"/>
        <dbReference type="EC" id="1.1.1.378"/>
    </reaction>
    <physiologicalReaction direction="left-to-right" evidence="6">
        <dbReference type="Rhea" id="RHEA:12650"/>
    </physiologicalReaction>
</comment>
<evidence type="ECO:0000259" key="10">
    <source>
        <dbReference type="SMART" id="SM00822"/>
    </source>
</evidence>
<dbReference type="PANTHER" id="PTHR42760">
    <property type="entry name" value="SHORT-CHAIN DEHYDROGENASES/REDUCTASES FAMILY MEMBER"/>
    <property type="match status" value="1"/>
</dbReference>
<dbReference type="FunFam" id="3.40.50.720:FF:000417">
    <property type="entry name" value="Glucose 1-dehydrogenase, putative"/>
    <property type="match status" value="1"/>
</dbReference>
<dbReference type="InterPro" id="IPR002347">
    <property type="entry name" value="SDR_fam"/>
</dbReference>